<accession>A0AAD4RDC6</accession>
<keyword evidence="3" id="KW-0444">Lipid biosynthesis</keyword>
<keyword evidence="5 11" id="KW-0812">Transmembrane</keyword>
<dbReference type="AlphaFoldDB" id="A0AAD4RDC6"/>
<evidence type="ECO:0000256" key="10">
    <source>
        <dbReference type="ARBA" id="ARBA00023315"/>
    </source>
</evidence>
<dbReference type="PANTHER" id="PTHR12317:SF71">
    <property type="entry name" value="ACYLTRANSFERASE"/>
    <property type="match status" value="1"/>
</dbReference>
<dbReference type="CDD" id="cd07987">
    <property type="entry name" value="LPLAT_MGAT-like"/>
    <property type="match status" value="1"/>
</dbReference>
<dbReference type="Pfam" id="PF03982">
    <property type="entry name" value="DAGAT"/>
    <property type="match status" value="1"/>
</dbReference>
<comment type="caution">
    <text evidence="12">The sequence shown here is derived from an EMBL/GenBank/DDBJ whole genome shotgun (WGS) entry which is preliminary data.</text>
</comment>
<comment type="subcellular location">
    <subcellularLocation>
        <location evidence="1 11">Endoplasmic reticulum membrane</location>
        <topology evidence="1 11">Multi-pass membrane protein</topology>
    </subcellularLocation>
</comment>
<comment type="similarity">
    <text evidence="2 11">Belongs to the diacylglycerol acyltransferase family.</text>
</comment>
<evidence type="ECO:0000256" key="4">
    <source>
        <dbReference type="ARBA" id="ARBA00022679"/>
    </source>
</evidence>
<keyword evidence="4 11" id="KW-0808">Transferase</keyword>
<protein>
    <recommendedName>
        <fullName evidence="11">Acyltransferase</fullName>
        <ecNumber evidence="11">2.3.1.-</ecNumber>
    </recommendedName>
</protein>
<dbReference type="GO" id="GO:0005789">
    <property type="term" value="C:endoplasmic reticulum membrane"/>
    <property type="evidence" value="ECO:0007669"/>
    <property type="project" value="UniProtKB-SubCell"/>
</dbReference>
<evidence type="ECO:0000256" key="3">
    <source>
        <dbReference type="ARBA" id="ARBA00022516"/>
    </source>
</evidence>
<keyword evidence="8" id="KW-0443">Lipid metabolism</keyword>
<evidence type="ECO:0000256" key="1">
    <source>
        <dbReference type="ARBA" id="ARBA00004477"/>
    </source>
</evidence>
<keyword evidence="10 12" id="KW-0012">Acyltransferase</keyword>
<name>A0AAD4RDC6_9BILA</name>
<sequence>MPLDRYQWIAFLQTLAVFHHIFLWIIMPFISLWLPIYVLLFSRFWWVMAAYFLWYLYDFGTPAKGSRSLACYKNSPIWNYFADYFPISIVKTSELPPDRNYLMGCHPHGILSIGAFTHLCTNATGFSDKFPGLKSTILTLSGQFWFPLRREFGIALGGVESSNKSLRYLLQKPGYGRLIGIVIGGAEEALDAKPGVHDLNIMNRRGFCRHAIQMGAYLVPSYSFGENEIFDQKYNARGSPIRKVQTYIKKQLGFCPPLFTGRGFFSENFGLLPYRKPITTIVGAPISVEKCDNPTLAQIDALHVRYCESLRELFEEHKAKYGVPENVHLNLL</sequence>
<evidence type="ECO:0000256" key="11">
    <source>
        <dbReference type="RuleBase" id="RU367023"/>
    </source>
</evidence>
<evidence type="ECO:0000313" key="12">
    <source>
        <dbReference type="EMBL" id="KAI1728405.1"/>
    </source>
</evidence>
<evidence type="ECO:0000313" key="13">
    <source>
        <dbReference type="Proteomes" id="UP001201812"/>
    </source>
</evidence>
<dbReference type="GO" id="GO:0004144">
    <property type="term" value="F:diacylglycerol O-acyltransferase activity"/>
    <property type="evidence" value="ECO:0007669"/>
    <property type="project" value="TreeGrafter"/>
</dbReference>
<evidence type="ECO:0000256" key="6">
    <source>
        <dbReference type="ARBA" id="ARBA00022824"/>
    </source>
</evidence>
<keyword evidence="9 11" id="KW-0472">Membrane</keyword>
<reference evidence="12" key="1">
    <citation type="submission" date="2022-01" db="EMBL/GenBank/DDBJ databases">
        <title>Genome Sequence Resource for Two Populations of Ditylenchus destructor, the Migratory Endoparasitic Phytonematode.</title>
        <authorList>
            <person name="Zhang H."/>
            <person name="Lin R."/>
            <person name="Xie B."/>
        </authorList>
    </citation>
    <scope>NUCLEOTIDE SEQUENCE</scope>
    <source>
        <strain evidence="12">BazhouSP</strain>
    </source>
</reference>
<gene>
    <name evidence="12" type="ORF">DdX_00583</name>
</gene>
<keyword evidence="6 11" id="KW-0256">Endoplasmic reticulum</keyword>
<dbReference type="Proteomes" id="UP001201812">
    <property type="component" value="Unassembled WGS sequence"/>
</dbReference>
<dbReference type="EMBL" id="JAKKPZ010000001">
    <property type="protein sequence ID" value="KAI1728405.1"/>
    <property type="molecule type" value="Genomic_DNA"/>
</dbReference>
<dbReference type="InterPro" id="IPR007130">
    <property type="entry name" value="DAGAT"/>
</dbReference>
<feature type="transmembrane region" description="Helical" evidence="11">
    <location>
        <begin position="34"/>
        <end position="57"/>
    </location>
</feature>
<evidence type="ECO:0000256" key="7">
    <source>
        <dbReference type="ARBA" id="ARBA00022989"/>
    </source>
</evidence>
<evidence type="ECO:0000256" key="8">
    <source>
        <dbReference type="ARBA" id="ARBA00023098"/>
    </source>
</evidence>
<organism evidence="12 13">
    <name type="scientific">Ditylenchus destructor</name>
    <dbReference type="NCBI Taxonomy" id="166010"/>
    <lineage>
        <taxon>Eukaryota</taxon>
        <taxon>Metazoa</taxon>
        <taxon>Ecdysozoa</taxon>
        <taxon>Nematoda</taxon>
        <taxon>Chromadorea</taxon>
        <taxon>Rhabditida</taxon>
        <taxon>Tylenchina</taxon>
        <taxon>Tylenchomorpha</taxon>
        <taxon>Sphaerularioidea</taxon>
        <taxon>Anguinidae</taxon>
        <taxon>Anguininae</taxon>
        <taxon>Ditylenchus</taxon>
    </lineage>
</organism>
<proteinExistence type="inferred from homology"/>
<dbReference type="GO" id="GO:0019432">
    <property type="term" value="P:triglyceride biosynthetic process"/>
    <property type="evidence" value="ECO:0007669"/>
    <property type="project" value="TreeGrafter"/>
</dbReference>
<keyword evidence="13" id="KW-1185">Reference proteome</keyword>
<evidence type="ECO:0000256" key="2">
    <source>
        <dbReference type="ARBA" id="ARBA00005420"/>
    </source>
</evidence>
<dbReference type="PANTHER" id="PTHR12317">
    <property type="entry name" value="DIACYLGLYCEROL O-ACYLTRANSFERASE"/>
    <property type="match status" value="1"/>
</dbReference>
<dbReference type="EC" id="2.3.1.-" evidence="11"/>
<evidence type="ECO:0000256" key="5">
    <source>
        <dbReference type="ARBA" id="ARBA00022692"/>
    </source>
</evidence>
<feature type="transmembrane region" description="Helical" evidence="11">
    <location>
        <begin position="6"/>
        <end position="27"/>
    </location>
</feature>
<evidence type="ECO:0000256" key="9">
    <source>
        <dbReference type="ARBA" id="ARBA00023136"/>
    </source>
</evidence>
<keyword evidence="7 11" id="KW-1133">Transmembrane helix</keyword>